<proteinExistence type="predicted"/>
<organism evidence="1 2">
    <name type="scientific">Methylobacterium aquaticum</name>
    <dbReference type="NCBI Taxonomy" id="270351"/>
    <lineage>
        <taxon>Bacteria</taxon>
        <taxon>Pseudomonadati</taxon>
        <taxon>Pseudomonadota</taxon>
        <taxon>Alphaproteobacteria</taxon>
        <taxon>Hyphomicrobiales</taxon>
        <taxon>Methylobacteriaceae</taxon>
        <taxon>Methylobacterium</taxon>
    </lineage>
</organism>
<evidence type="ECO:0000313" key="1">
    <source>
        <dbReference type="EMBL" id="KMO34330.1"/>
    </source>
</evidence>
<dbReference type="PATRIC" id="fig|270351.6.peg.364"/>
<protein>
    <recommendedName>
        <fullName evidence="3">DUF1833 domain-containing protein</fullName>
    </recommendedName>
</protein>
<evidence type="ECO:0008006" key="3">
    <source>
        <dbReference type="Google" id="ProtNLM"/>
    </source>
</evidence>
<dbReference type="Pfam" id="PF08875">
    <property type="entry name" value="DUF1833"/>
    <property type="match status" value="1"/>
</dbReference>
<name>A0A0J6SGG9_9HYPH</name>
<reference evidence="1 2" key="1">
    <citation type="submission" date="2015-03" db="EMBL/GenBank/DDBJ databases">
        <title>Genome sequencing of Methylobacterium aquaticum DSM16371 type strain.</title>
        <authorList>
            <person name="Chaudhry V."/>
            <person name="Patil P.B."/>
        </authorList>
    </citation>
    <scope>NUCLEOTIDE SEQUENCE [LARGE SCALE GENOMIC DNA]</scope>
    <source>
        <strain evidence="1 2">DSM 16371</strain>
    </source>
</reference>
<dbReference type="Proteomes" id="UP000035929">
    <property type="component" value="Unassembled WGS sequence"/>
</dbReference>
<comment type="caution">
    <text evidence="1">The sequence shown here is derived from an EMBL/GenBank/DDBJ whole genome shotgun (WGS) entry which is preliminary data.</text>
</comment>
<sequence>MPITATRAWEEAAATVDVTERMLVTLEFVHSVFVENGAPAPIRAVMNTEDMQFRLDGNAPLNAGEMVTFKAIPFGIEYPSIGQLGAEAGIWIDNVNREVGRYLQPATALNESVRVIFRGYLKSDPDTVGHGPYQLLLRNVKRKASRLEGTLTIADPTRLRVLREIYDQARFPALMVAAGA</sequence>
<accession>A0A0J6SGG9</accession>
<dbReference type="EMBL" id="LABX01000106">
    <property type="protein sequence ID" value="KMO34330.1"/>
    <property type="molecule type" value="Genomic_DNA"/>
</dbReference>
<dbReference type="InterPro" id="IPR014974">
    <property type="entry name" value="DUF1833"/>
</dbReference>
<evidence type="ECO:0000313" key="2">
    <source>
        <dbReference type="Proteomes" id="UP000035929"/>
    </source>
</evidence>
<gene>
    <name evidence="1" type="ORF">VP06_14795</name>
</gene>
<dbReference type="OrthoDB" id="7990212at2"/>
<dbReference type="RefSeq" id="WP_048464525.1">
    <property type="nucleotide sequence ID" value="NZ_LABX01000106.1"/>
</dbReference>
<dbReference type="AlphaFoldDB" id="A0A0J6SGG9"/>